<dbReference type="EMBL" id="LAXI01000003">
    <property type="protein sequence ID" value="KRS18735.1"/>
    <property type="molecule type" value="Genomic_DNA"/>
</dbReference>
<comment type="caution">
    <text evidence="3">The sequence shown here is derived from an EMBL/GenBank/DDBJ whole genome shotgun (WGS) entry which is preliminary data.</text>
</comment>
<protein>
    <recommendedName>
        <fullName evidence="2">Transglycosylase SLT domain-containing protein</fullName>
    </recommendedName>
</protein>
<comment type="similarity">
    <text evidence="1">Belongs to the virb1 family.</text>
</comment>
<keyword evidence="4" id="KW-1185">Reference proteome</keyword>
<name>A0A0T5PCS4_9RHOB</name>
<evidence type="ECO:0000313" key="4">
    <source>
        <dbReference type="Proteomes" id="UP000051401"/>
    </source>
</evidence>
<gene>
    <name evidence="3" type="ORF">XM52_07320</name>
</gene>
<dbReference type="SUPFAM" id="SSF53955">
    <property type="entry name" value="Lysozyme-like"/>
    <property type="match status" value="1"/>
</dbReference>
<sequence length="258" mass="28201">MLLGILAAGLLPTNGPKAELWAGFYTSMTEKRPAASMAPGSKASDTVCLSAILDAQKRHGIPNNLLLAIGLQEAGRLANNELTVWPWTVNAEGEGRFFASREHMLEWVEDKRAQGVTSIDVGCMQINLKWHKGAFSSLEDAATPRANVDYAARFLLSLYRDTGNWWQAAGRYHSATPQFKQRYLAKLESNLAAATRLFDAQANVPMQVRSGPAAADETPAPPVFWGGGNLEDSSGTMSFSIYSKHALQPVLPGYKEWF</sequence>
<dbReference type="InterPro" id="IPR008258">
    <property type="entry name" value="Transglycosylase_SLT_dom_1"/>
</dbReference>
<accession>A0A0T5PCS4</accession>
<dbReference type="PATRIC" id="fig|540747.5.peg.3826"/>
<organism evidence="3 4">
    <name type="scientific">Roseovarius indicus</name>
    <dbReference type="NCBI Taxonomy" id="540747"/>
    <lineage>
        <taxon>Bacteria</taxon>
        <taxon>Pseudomonadati</taxon>
        <taxon>Pseudomonadota</taxon>
        <taxon>Alphaproteobacteria</taxon>
        <taxon>Rhodobacterales</taxon>
        <taxon>Roseobacteraceae</taxon>
        <taxon>Roseovarius</taxon>
    </lineage>
</organism>
<dbReference type="STRING" id="540747.SAMN04488031_104151"/>
<proteinExistence type="inferred from homology"/>
<evidence type="ECO:0000313" key="3">
    <source>
        <dbReference type="EMBL" id="KRS18735.1"/>
    </source>
</evidence>
<evidence type="ECO:0000259" key="2">
    <source>
        <dbReference type="Pfam" id="PF01464"/>
    </source>
</evidence>
<reference evidence="3 4" key="1">
    <citation type="submission" date="2015-04" db="EMBL/GenBank/DDBJ databases">
        <title>The draft genome sequence of Roseovarius indicus B108T.</title>
        <authorList>
            <person name="Li G."/>
            <person name="Lai Q."/>
            <person name="Shao Z."/>
            <person name="Yan P."/>
        </authorList>
    </citation>
    <scope>NUCLEOTIDE SEQUENCE [LARGE SCALE GENOMIC DNA]</scope>
    <source>
        <strain evidence="3 4">B108</strain>
    </source>
</reference>
<evidence type="ECO:0000256" key="1">
    <source>
        <dbReference type="ARBA" id="ARBA00009387"/>
    </source>
</evidence>
<dbReference type="InterPro" id="IPR023346">
    <property type="entry name" value="Lysozyme-like_dom_sf"/>
</dbReference>
<dbReference type="Gene3D" id="1.10.530.10">
    <property type="match status" value="1"/>
</dbReference>
<feature type="domain" description="Transglycosylase SLT" evidence="2">
    <location>
        <begin position="55"/>
        <end position="176"/>
    </location>
</feature>
<dbReference type="Pfam" id="PF01464">
    <property type="entry name" value="SLT"/>
    <property type="match status" value="1"/>
</dbReference>
<dbReference type="Proteomes" id="UP000051401">
    <property type="component" value="Unassembled WGS sequence"/>
</dbReference>
<dbReference type="AlphaFoldDB" id="A0A0T5PCS4"/>
<dbReference type="CDD" id="cd13400">
    <property type="entry name" value="LT_IagB-like"/>
    <property type="match status" value="1"/>
</dbReference>